<accession>A0AAE4AM68</accession>
<dbReference type="GO" id="GO:0003677">
    <property type="term" value="F:DNA binding"/>
    <property type="evidence" value="ECO:0007669"/>
    <property type="project" value="UniProtKB-KW"/>
</dbReference>
<keyword evidence="5" id="KW-0680">Restriction system</keyword>
<dbReference type="RefSeq" id="WP_307259403.1">
    <property type="nucleotide sequence ID" value="NZ_JAUSVL010000001.1"/>
</dbReference>
<dbReference type="PROSITE" id="PS00092">
    <property type="entry name" value="N6_MTASE"/>
    <property type="match status" value="1"/>
</dbReference>
<keyword evidence="6" id="KW-0238">DNA-binding</keyword>
<keyword evidence="12" id="KW-1185">Reference proteome</keyword>
<protein>
    <recommendedName>
        <fullName evidence="1">site-specific DNA-methyltransferase (adenine-specific)</fullName>
        <ecNumber evidence="1">2.1.1.72</ecNumber>
    </recommendedName>
</protein>
<dbReference type="GO" id="GO:0032259">
    <property type="term" value="P:methylation"/>
    <property type="evidence" value="ECO:0007669"/>
    <property type="project" value="UniProtKB-KW"/>
</dbReference>
<dbReference type="InterPro" id="IPR025931">
    <property type="entry name" value="TaqI_C"/>
</dbReference>
<dbReference type="GO" id="GO:0009307">
    <property type="term" value="P:DNA restriction-modification system"/>
    <property type="evidence" value="ECO:0007669"/>
    <property type="project" value="UniProtKB-KW"/>
</dbReference>
<dbReference type="Proteomes" id="UP001238163">
    <property type="component" value="Unassembled WGS sequence"/>
</dbReference>
<organism evidence="11 12">
    <name type="scientific">Oligosphaera ethanolica</name>
    <dbReference type="NCBI Taxonomy" id="760260"/>
    <lineage>
        <taxon>Bacteria</taxon>
        <taxon>Pseudomonadati</taxon>
        <taxon>Lentisphaerota</taxon>
        <taxon>Oligosphaeria</taxon>
        <taxon>Oligosphaerales</taxon>
        <taxon>Oligosphaeraceae</taxon>
        <taxon>Oligosphaera</taxon>
    </lineage>
</organism>
<dbReference type="Pfam" id="PF12950">
    <property type="entry name" value="TaqI_C"/>
    <property type="match status" value="1"/>
</dbReference>
<dbReference type="InterPro" id="IPR050953">
    <property type="entry name" value="N4_N6_ade-DNA_methylase"/>
</dbReference>
<reference evidence="11" key="1">
    <citation type="submission" date="2023-07" db="EMBL/GenBank/DDBJ databases">
        <title>Genomic Encyclopedia of Type Strains, Phase IV (KMG-IV): sequencing the most valuable type-strain genomes for metagenomic binning, comparative biology and taxonomic classification.</title>
        <authorList>
            <person name="Goeker M."/>
        </authorList>
    </citation>
    <scope>NUCLEOTIDE SEQUENCE</scope>
    <source>
        <strain evidence="11">DSM 24202</strain>
    </source>
</reference>
<comment type="caution">
    <text evidence="11">The sequence shown here is derived from an EMBL/GenBank/DDBJ whole genome shotgun (WGS) entry which is preliminary data.</text>
</comment>
<evidence type="ECO:0000256" key="7">
    <source>
        <dbReference type="ARBA" id="ARBA00047942"/>
    </source>
</evidence>
<sequence>MSTPVEITNLISAISPENIEKFCRLKFGDYGFERCRTGSGGYFGVKCSVDKANPNHARALRQFSDVLRDGVVKVIGRVFGSTPDAIPMLVYSVPMKGSITSRSSKGKQAEFAKYVLNEAIDYIAKYNPGWSTRYHTGLFFFHDEEGNFRLSLIFTTEKRFRRFTYFVEKDSTGTKNRSFRYRMTNSANDKAASGEVERWKSFHDVERAFSVEELTKEFYKELFAWYERAVASPEVIFPCETAKPKEGENEDVFRARVKSEQVIRLITRLLFVWFIKQKNLVPNDLFDRWRLEEILKSFELTKGDNYYRAILQNLFFATLNSEIDCRAFAADGSRDENREHFDIKTLYRYSGDFAIPKDEVLKLFCSIPFLNGGLFECLDRGRDYFDGFSRNKDKVAHVPNAFFFADDEKAPGLIPLLQRYNFTIDENAHDDQDIALDPELLGKVFENLLGAFNPETSTTARNATGSFYTPREIVNYMVDESLIAYLQTKLQPNDGDQAEAQRAEHEKLLRELFADGVRPADEALCHRLDAALTSAKILDPACGSGAFPMGMLLRMVELLRILRQIPAGESLYDLKLQLIENCIYGVDIQCIAVQISKLRFFISLVCEQTRSDDTATNYGINPLPNLETKFVAADSLIGLPDMKTELPGFDTANIGQLKTELWDIRHRHFQARTYREKKKLRQEDEAKRQEIKAAITQAIAPNLEKLTLLEAERAKVADPNWQVRDKPQDNNYLITDLAPEVKENTPNKYDANARKRKLLDADIATEKKKQSTPATLIDAMTRQLTDWNPYDQNASSPYFDPEWMFNVNNGFDVVIGNPPYGAEIDSDAKQQVEVSNSLDSSEYFIYKFLYYLKQHSIISFIVPKSIVFSKKWRFSRNVILDNTLVAISDPGLMFENVNLETFIFVLRKKHLTKNNIVKRSYFDPIKKCTPNKTLCSLLPLPQDTMRQSDAFILSCLSDQSINIIDKIKLRNHYLGDIKRQVFRGIYVSDNDKARLLHKGNYNFINKVPDVSRYAVKKIYKIDLSDKKYDDKIKHNSIDRIIIKVLRGNRLVCTYIDKCLLATEKLVNLVIKDSNFSPKFIAGCLNSTFCSWYIQKTLFSDITETARVMDDHYLSKCPIPAILYEEQQPIISLVDRILTAKEANPSADTSELEAKIDQKVYELYGLTPEEIAIVEAATAKVPADADKKGGKGTDQARSAATDDDADDAPGAPTVAPAAEPAGASSVAQTAEPPATAEPKRRGRPPRRQQPTAPPAASTSKRGDHQAPGTPVTDI</sequence>
<feature type="domain" description="Type II methyltransferase M.TaqI-like" evidence="9">
    <location>
        <begin position="581"/>
        <end position="883"/>
    </location>
</feature>
<evidence type="ECO:0000256" key="6">
    <source>
        <dbReference type="ARBA" id="ARBA00023125"/>
    </source>
</evidence>
<dbReference type="EC" id="2.1.1.72" evidence="1"/>
<evidence type="ECO:0000313" key="11">
    <source>
        <dbReference type="EMBL" id="MDQ0288161.1"/>
    </source>
</evidence>
<comment type="catalytic activity">
    <reaction evidence="7">
        <text>a 2'-deoxyadenosine in DNA + S-adenosyl-L-methionine = an N(6)-methyl-2'-deoxyadenosine in DNA + S-adenosyl-L-homocysteine + H(+)</text>
        <dbReference type="Rhea" id="RHEA:15197"/>
        <dbReference type="Rhea" id="RHEA-COMP:12418"/>
        <dbReference type="Rhea" id="RHEA-COMP:12419"/>
        <dbReference type="ChEBI" id="CHEBI:15378"/>
        <dbReference type="ChEBI" id="CHEBI:57856"/>
        <dbReference type="ChEBI" id="CHEBI:59789"/>
        <dbReference type="ChEBI" id="CHEBI:90615"/>
        <dbReference type="ChEBI" id="CHEBI:90616"/>
        <dbReference type="EC" id="2.1.1.72"/>
    </reaction>
</comment>
<dbReference type="InterPro" id="IPR029063">
    <property type="entry name" value="SAM-dependent_MTases_sf"/>
</dbReference>
<dbReference type="EMBL" id="JAUSVL010000001">
    <property type="protein sequence ID" value="MDQ0288161.1"/>
    <property type="molecule type" value="Genomic_DNA"/>
</dbReference>
<name>A0AAE4AM68_9BACT</name>
<dbReference type="AlphaFoldDB" id="A0AAE4AM68"/>
<dbReference type="GO" id="GO:0009007">
    <property type="term" value="F:site-specific DNA-methyltransferase (adenine-specific) activity"/>
    <property type="evidence" value="ECO:0007669"/>
    <property type="project" value="UniProtKB-EC"/>
</dbReference>
<evidence type="ECO:0000256" key="2">
    <source>
        <dbReference type="ARBA" id="ARBA00022603"/>
    </source>
</evidence>
<evidence type="ECO:0000259" key="10">
    <source>
        <dbReference type="Pfam" id="PF12950"/>
    </source>
</evidence>
<evidence type="ECO:0000256" key="4">
    <source>
        <dbReference type="ARBA" id="ARBA00022691"/>
    </source>
</evidence>
<keyword evidence="4" id="KW-0949">S-adenosyl-L-methionine</keyword>
<dbReference type="Pfam" id="PF07669">
    <property type="entry name" value="Eco57I"/>
    <property type="match status" value="1"/>
</dbReference>
<dbReference type="PANTHER" id="PTHR33841">
    <property type="entry name" value="DNA METHYLTRANSFERASE YEEA-RELATED"/>
    <property type="match status" value="1"/>
</dbReference>
<feature type="compositionally biased region" description="Low complexity" evidence="8">
    <location>
        <begin position="1207"/>
        <end position="1235"/>
    </location>
</feature>
<dbReference type="PRINTS" id="PR00507">
    <property type="entry name" value="N12N6MTFRASE"/>
</dbReference>
<feature type="compositionally biased region" description="Low complexity" evidence="8">
    <location>
        <begin position="1247"/>
        <end position="1258"/>
    </location>
</feature>
<feature type="domain" description="TaqI-like C-terminal specificity" evidence="10">
    <location>
        <begin position="1029"/>
        <end position="1118"/>
    </location>
</feature>
<gene>
    <name evidence="11" type="ORF">J3R75_000268</name>
</gene>
<evidence type="ECO:0000256" key="8">
    <source>
        <dbReference type="SAM" id="MobiDB-lite"/>
    </source>
</evidence>
<dbReference type="InterPro" id="IPR002052">
    <property type="entry name" value="DNA_methylase_N6_adenine_CS"/>
</dbReference>
<evidence type="ECO:0000256" key="1">
    <source>
        <dbReference type="ARBA" id="ARBA00011900"/>
    </source>
</evidence>
<keyword evidence="3" id="KW-0808">Transferase</keyword>
<keyword evidence="2 11" id="KW-0489">Methyltransferase</keyword>
<dbReference type="SUPFAM" id="SSF53335">
    <property type="entry name" value="S-adenosyl-L-methionine-dependent methyltransferases"/>
    <property type="match status" value="1"/>
</dbReference>
<evidence type="ECO:0000256" key="5">
    <source>
        <dbReference type="ARBA" id="ARBA00022747"/>
    </source>
</evidence>
<dbReference type="InterPro" id="IPR011639">
    <property type="entry name" value="MethylTrfase_TaqI-like_dom"/>
</dbReference>
<evidence type="ECO:0000313" key="12">
    <source>
        <dbReference type="Proteomes" id="UP001238163"/>
    </source>
</evidence>
<evidence type="ECO:0000259" key="9">
    <source>
        <dbReference type="Pfam" id="PF07669"/>
    </source>
</evidence>
<dbReference type="Gene3D" id="3.40.50.150">
    <property type="entry name" value="Vaccinia Virus protein VP39"/>
    <property type="match status" value="2"/>
</dbReference>
<dbReference type="PANTHER" id="PTHR33841:SF1">
    <property type="entry name" value="DNA METHYLTRANSFERASE A"/>
    <property type="match status" value="1"/>
</dbReference>
<feature type="region of interest" description="Disordered" evidence="8">
    <location>
        <begin position="1180"/>
        <end position="1273"/>
    </location>
</feature>
<proteinExistence type="predicted"/>
<evidence type="ECO:0000256" key="3">
    <source>
        <dbReference type="ARBA" id="ARBA00022679"/>
    </source>
</evidence>